<keyword evidence="1" id="KW-0732">Signal</keyword>
<dbReference type="Pfam" id="PF07642">
    <property type="entry name" value="BBP2"/>
    <property type="match status" value="1"/>
</dbReference>
<keyword evidence="3" id="KW-1185">Reference proteome</keyword>
<dbReference type="Proteomes" id="UP000484255">
    <property type="component" value="Unassembled WGS sequence"/>
</dbReference>
<comment type="caution">
    <text evidence="2">The sequence shown here is derived from an EMBL/GenBank/DDBJ whole genome shotgun (WGS) entry which is preliminary data.</text>
</comment>
<sequence length="460" mass="49334">MNALPLPTPSPTPLARACVLACSLLAGAPALAGEPEDDGPPAAPYALFERFNAATGWNASGYLQLGWSANDASTHNQAAAGHSNFPVVGPADEGLQLNALALVLERPMARTNLLPRITPTPGPVPWEFDWGVHAELTYGRNGLPAGMLGLDAEWGLNRTPAGTAPGSTRQNYLALPQVFAQAYLPVGLGVAFTVGRFGSGVGSEIPPDWRPGPNFFYSKAYAMVAQPDQVAGVLASANLMRSDWGLLMGEAGVVNGRQNWQDNNGDKSWVGALRWRSGDMATWVDYSFMRGNEQNEPGGVVQMPVARLISPRGQLRQHHSLSFTSHPANDVELHGELLWGRQDGDGRADTIDVLTGPGFAGGSWRGANARVLWRTAPDRQWGARLETFQDRQAQALFPVTAVAGDFNALTLGLRQDLTPNVVLRPEIRHDWQSHHGSAQAFGGGRASRQTTLSADVLVFF</sequence>
<evidence type="ECO:0000256" key="1">
    <source>
        <dbReference type="SAM" id="SignalP"/>
    </source>
</evidence>
<dbReference type="InterPro" id="IPR011486">
    <property type="entry name" value="BBP2"/>
</dbReference>
<evidence type="ECO:0000313" key="3">
    <source>
        <dbReference type="Proteomes" id="UP000484255"/>
    </source>
</evidence>
<dbReference type="RefSeq" id="WP_163459273.1">
    <property type="nucleotide sequence ID" value="NZ_JAAGOH010000030.1"/>
</dbReference>
<protein>
    <submittedName>
        <fullName evidence="2">Outer membrane beta-barrel protein</fullName>
    </submittedName>
</protein>
<organism evidence="2 3">
    <name type="scientific">Ideonella livida</name>
    <dbReference type="NCBI Taxonomy" id="2707176"/>
    <lineage>
        <taxon>Bacteria</taxon>
        <taxon>Pseudomonadati</taxon>
        <taxon>Pseudomonadota</taxon>
        <taxon>Betaproteobacteria</taxon>
        <taxon>Burkholderiales</taxon>
        <taxon>Sphaerotilaceae</taxon>
        <taxon>Ideonella</taxon>
    </lineage>
</organism>
<dbReference type="EMBL" id="JAAGOH010000030">
    <property type="protein sequence ID" value="NDY93226.1"/>
    <property type="molecule type" value="Genomic_DNA"/>
</dbReference>
<evidence type="ECO:0000313" key="2">
    <source>
        <dbReference type="EMBL" id="NDY93226.1"/>
    </source>
</evidence>
<dbReference type="SUPFAM" id="SSF56935">
    <property type="entry name" value="Porins"/>
    <property type="match status" value="1"/>
</dbReference>
<dbReference type="AlphaFoldDB" id="A0A7C9TP39"/>
<accession>A0A7C9TP39</accession>
<reference evidence="2 3" key="1">
    <citation type="submission" date="2020-02" db="EMBL/GenBank/DDBJ databases">
        <title>Ideonella bacterium strain TBM-1.</title>
        <authorList>
            <person name="Chen W.-M."/>
        </authorList>
    </citation>
    <scope>NUCLEOTIDE SEQUENCE [LARGE SCALE GENOMIC DNA]</scope>
    <source>
        <strain evidence="2 3">TBM-1</strain>
    </source>
</reference>
<gene>
    <name evidence="2" type="ORF">G3A44_18690</name>
</gene>
<name>A0A7C9TP39_9BURK</name>
<feature type="chain" id="PRO_5028924990" evidence="1">
    <location>
        <begin position="33"/>
        <end position="460"/>
    </location>
</feature>
<proteinExistence type="predicted"/>
<feature type="signal peptide" evidence="1">
    <location>
        <begin position="1"/>
        <end position="32"/>
    </location>
</feature>